<gene>
    <name evidence="1" type="ORF">C5745_05895</name>
</gene>
<dbReference type="AlphaFoldDB" id="A0A2S9J5M4"/>
<name>A0A2S9J5M4_9SPHI</name>
<sequence>MNKIIIFLLLLGTFHLGFAQQPKLLIEFGGAFDRAKSETYSQPSTAQIHELKSPKIQPQIGFGVSSRSYIGLSYNLTKIKEIYTFDSNNEVYTTAARRENLEKTHAFGIFYRYYFMPFNKTRWNTFAEVNPSYQLYNVNDASMLVVEFHESFSGSTTAQESSARHKAIDMDIRVGASYRIAPNFHAQLSVRSLANVKYTFNNSSKLFDEQKETSYRFFTSPLSNTYLSLLFSI</sequence>
<dbReference type="Proteomes" id="UP000239711">
    <property type="component" value="Unassembled WGS sequence"/>
</dbReference>
<evidence type="ECO:0000313" key="2">
    <source>
        <dbReference type="Proteomes" id="UP000239711"/>
    </source>
</evidence>
<dbReference type="OrthoDB" id="706190at2"/>
<dbReference type="EMBL" id="PVBQ01000004">
    <property type="protein sequence ID" value="PRD48044.1"/>
    <property type="molecule type" value="Genomic_DNA"/>
</dbReference>
<organism evidence="1 2">
    <name type="scientific">Sphingobacterium haloxyli</name>
    <dbReference type="NCBI Taxonomy" id="2100533"/>
    <lineage>
        <taxon>Bacteria</taxon>
        <taxon>Pseudomonadati</taxon>
        <taxon>Bacteroidota</taxon>
        <taxon>Sphingobacteriia</taxon>
        <taxon>Sphingobacteriales</taxon>
        <taxon>Sphingobacteriaceae</taxon>
        <taxon>Sphingobacterium</taxon>
    </lineage>
</organism>
<keyword evidence="2" id="KW-1185">Reference proteome</keyword>
<dbReference type="SUPFAM" id="SSF56925">
    <property type="entry name" value="OMPA-like"/>
    <property type="match status" value="1"/>
</dbReference>
<dbReference type="RefSeq" id="WP_105716071.1">
    <property type="nucleotide sequence ID" value="NZ_PVBQ01000004.1"/>
</dbReference>
<proteinExistence type="predicted"/>
<protein>
    <recommendedName>
        <fullName evidence="3">Outer membrane protein beta-barrel domain-containing protein</fullName>
    </recommendedName>
</protein>
<evidence type="ECO:0008006" key="3">
    <source>
        <dbReference type="Google" id="ProtNLM"/>
    </source>
</evidence>
<dbReference type="InterPro" id="IPR011250">
    <property type="entry name" value="OMP/PagP_B-barrel"/>
</dbReference>
<accession>A0A2S9J5M4</accession>
<reference evidence="1 2" key="1">
    <citation type="submission" date="2018-02" db="EMBL/GenBank/DDBJ databases">
        <title>The draft genome of Sphingobacterium sp. 5JN-11.</title>
        <authorList>
            <person name="Liu L."/>
            <person name="Li L."/>
            <person name="Liang L."/>
            <person name="Zhang X."/>
            <person name="Wang T."/>
        </authorList>
    </citation>
    <scope>NUCLEOTIDE SEQUENCE [LARGE SCALE GENOMIC DNA]</scope>
    <source>
        <strain evidence="1 2">5JN-11</strain>
    </source>
</reference>
<evidence type="ECO:0000313" key="1">
    <source>
        <dbReference type="EMBL" id="PRD48044.1"/>
    </source>
</evidence>
<comment type="caution">
    <text evidence="1">The sequence shown here is derived from an EMBL/GenBank/DDBJ whole genome shotgun (WGS) entry which is preliminary data.</text>
</comment>